<evidence type="ECO:0000256" key="1">
    <source>
        <dbReference type="ARBA" id="ARBA00004571"/>
    </source>
</evidence>
<proteinExistence type="inferred from homology"/>
<keyword evidence="4 9" id="KW-0812">Transmembrane</keyword>
<keyword evidence="2 9" id="KW-0813">Transport</keyword>
<comment type="similarity">
    <text evidence="9 11">Belongs to the TonB-dependent receptor family.</text>
</comment>
<feature type="domain" description="TonB-dependent receptor plug" evidence="14">
    <location>
        <begin position="150"/>
        <end position="244"/>
    </location>
</feature>
<dbReference type="Proteomes" id="UP000291822">
    <property type="component" value="Unassembled WGS sequence"/>
</dbReference>
<feature type="chain" id="PRO_5020503973" evidence="12">
    <location>
        <begin position="38"/>
        <end position="1027"/>
    </location>
</feature>
<dbReference type="Gene3D" id="2.60.40.1120">
    <property type="entry name" value="Carboxypeptidase-like, regulatory domain"/>
    <property type="match status" value="1"/>
</dbReference>
<dbReference type="PANTHER" id="PTHR30069">
    <property type="entry name" value="TONB-DEPENDENT OUTER MEMBRANE RECEPTOR"/>
    <property type="match status" value="1"/>
</dbReference>
<dbReference type="InterPro" id="IPR010917">
    <property type="entry name" value="TonB_rcpt_CS"/>
</dbReference>
<feature type="domain" description="TonB-dependent receptor-like beta-barrel" evidence="13">
    <location>
        <begin position="484"/>
        <end position="648"/>
    </location>
</feature>
<evidence type="ECO:0000259" key="14">
    <source>
        <dbReference type="Pfam" id="PF07715"/>
    </source>
</evidence>
<sequence>MGVQLVNSFAAFAKRPWGRSSLALAVALAFSSTGALAQSNITGSIFGQVAAQTGTTVEIKNLDTGLSRTVTVDQSGRYRFSSLPTGRYTVTLKNGDATVSTRDNVELSIAGGTEVSFGGASASAQNAQNLEGVSVVASALPAIDVSSVDTRTVLTSEQLSKLPIARDIGAAALLAPSVVANSSYGAPSFGGSASSENAYYINGYAVTNPLTSIGFSTLPFDAIDQQQVLTGGYGAEFGRSTGGVVNVVTKRGSNQLKGGIYTIWEPEGTRANPRNNYFPNTGFYGQNTTQNTDGKLYQYNNRNQYWKSTVGAYISGALIKDKLFFYLNGEMNRREGASVMSFSNSAVSASRIGYNDYSYEMPRWTAKLDWNITDNHIVELTGVSDKTEYTSERYAYDYKTLSHGKRNGGVYTKDGGDLYIAKYTGYITDDLTISALYGTQKIDHVQKNDGYDPACPYISAGATAQAPGQVYGTCQTAVTQYIQQEGANDKTKGWRLDIEYRIGDHDIRFGYDAQNAKSYTGRRLAGDYGWYYGWQANANAPIDASLGVIGSPASAGGLGANGYFVYKYYSTQRAGVETDQAAQFIEDRWQINDRWLLTVGLRNEQFTNYNKNGDAYIKQRHQLAPRLGVSWDVFGDSTMKLFANAGRYHLAVPNNAAVRSVSGSLISSEYFTYTSVDPATGIPQGLVKIAMDPTSKYICPNTGGVSSNLECGDAPDPRTVAAKNLRAHFQDEYILGMEQQINTEYNWGVKGTYRKLMSAIDDTCTQVLGGKCLTFNPGRGNTFDFLQPDGSIVTKHYTKEELGLPDLKRKYYAIDLYLEHPFADKWYGRVAYTYSRNWGNTEGQLASDLDTGTGGQTDVSRTQDWDLPQLMVGSNGLLPNHRAHQLKAYGYYQLTEEWRFGATVIAASGRPKNCTSYYPTADAGLYNSSTYWFCGLPGKPGYEISPRGSHGSAPWTYQLNLNAAYTPGWMDHKLTLQIDAINVLNRQTPTMYNYRYASNRTTVNQLYGRELNYTEPRYFRLTARYDF</sequence>
<keyword evidence="7 9" id="KW-0472">Membrane</keyword>
<keyword evidence="15" id="KW-0675">Receptor</keyword>
<keyword evidence="16" id="KW-1185">Reference proteome</keyword>
<evidence type="ECO:0000259" key="13">
    <source>
        <dbReference type="Pfam" id="PF00593"/>
    </source>
</evidence>
<evidence type="ECO:0000256" key="2">
    <source>
        <dbReference type="ARBA" id="ARBA00022448"/>
    </source>
</evidence>
<evidence type="ECO:0000256" key="9">
    <source>
        <dbReference type="PROSITE-ProRule" id="PRU01360"/>
    </source>
</evidence>
<keyword evidence="6 11" id="KW-0798">TonB box</keyword>
<comment type="subcellular location">
    <subcellularLocation>
        <location evidence="1 9">Cell outer membrane</location>
        <topology evidence="1 9">Multi-pass membrane protein</topology>
    </subcellularLocation>
</comment>
<dbReference type="AlphaFoldDB" id="A0A4R0YUS5"/>
<evidence type="ECO:0000256" key="12">
    <source>
        <dbReference type="SAM" id="SignalP"/>
    </source>
</evidence>
<dbReference type="GO" id="GO:0044718">
    <property type="term" value="P:siderophore transmembrane transport"/>
    <property type="evidence" value="ECO:0007669"/>
    <property type="project" value="TreeGrafter"/>
</dbReference>
<protein>
    <submittedName>
        <fullName evidence="15">TonB-dependent receptor</fullName>
    </submittedName>
</protein>
<dbReference type="InterPro" id="IPR000531">
    <property type="entry name" value="Beta-barrel_TonB"/>
</dbReference>
<evidence type="ECO:0000256" key="6">
    <source>
        <dbReference type="ARBA" id="ARBA00023077"/>
    </source>
</evidence>
<gene>
    <name evidence="15" type="ORF">EZM97_02340</name>
</gene>
<dbReference type="PROSITE" id="PS01156">
    <property type="entry name" value="TONB_DEPENDENT_REC_2"/>
    <property type="match status" value="1"/>
</dbReference>
<evidence type="ECO:0000256" key="11">
    <source>
        <dbReference type="RuleBase" id="RU003357"/>
    </source>
</evidence>
<dbReference type="InterPro" id="IPR036942">
    <property type="entry name" value="Beta-barrel_TonB_sf"/>
</dbReference>
<keyword evidence="8 9" id="KW-0998">Cell outer membrane</keyword>
<dbReference type="EMBL" id="SJTG01000001">
    <property type="protein sequence ID" value="TCI12221.1"/>
    <property type="molecule type" value="Genomic_DNA"/>
</dbReference>
<dbReference type="GO" id="GO:0015344">
    <property type="term" value="F:siderophore uptake transmembrane transporter activity"/>
    <property type="evidence" value="ECO:0007669"/>
    <property type="project" value="TreeGrafter"/>
</dbReference>
<evidence type="ECO:0000256" key="5">
    <source>
        <dbReference type="ARBA" id="ARBA00022729"/>
    </source>
</evidence>
<keyword evidence="3 9" id="KW-1134">Transmembrane beta strand</keyword>
<feature type="short sequence motif" description="TonB C-terminal box" evidence="10">
    <location>
        <begin position="1010"/>
        <end position="1027"/>
    </location>
</feature>
<dbReference type="InterPro" id="IPR012910">
    <property type="entry name" value="Plug_dom"/>
</dbReference>
<reference evidence="15 16" key="1">
    <citation type="submission" date="2019-02" db="EMBL/GenBank/DDBJ databases">
        <title>Dyella amyloliquefaciens sp. nov., isolated from forest soil.</title>
        <authorList>
            <person name="Gao Z.-H."/>
            <person name="Qiu L.-H."/>
        </authorList>
    </citation>
    <scope>NUCLEOTIDE SEQUENCE [LARGE SCALE GENOMIC DNA]</scope>
    <source>
        <strain evidence="15 16">KACC 12747</strain>
    </source>
</reference>
<evidence type="ECO:0000256" key="3">
    <source>
        <dbReference type="ARBA" id="ARBA00022452"/>
    </source>
</evidence>
<accession>A0A4R0YUS5</accession>
<dbReference type="Pfam" id="PF07715">
    <property type="entry name" value="Plug"/>
    <property type="match status" value="1"/>
</dbReference>
<dbReference type="Gene3D" id="2.40.170.20">
    <property type="entry name" value="TonB-dependent receptor, beta-barrel domain"/>
    <property type="match status" value="1"/>
</dbReference>
<evidence type="ECO:0000256" key="8">
    <source>
        <dbReference type="ARBA" id="ARBA00023237"/>
    </source>
</evidence>
<dbReference type="InterPro" id="IPR039426">
    <property type="entry name" value="TonB-dep_rcpt-like"/>
</dbReference>
<dbReference type="SUPFAM" id="SSF56935">
    <property type="entry name" value="Porins"/>
    <property type="match status" value="1"/>
</dbReference>
<dbReference type="PANTHER" id="PTHR30069:SF46">
    <property type="entry name" value="OAR PROTEIN"/>
    <property type="match status" value="1"/>
</dbReference>
<keyword evidence="5 12" id="KW-0732">Signal</keyword>
<name>A0A4R0YUS5_9GAMM</name>
<evidence type="ECO:0000256" key="7">
    <source>
        <dbReference type="ARBA" id="ARBA00023136"/>
    </source>
</evidence>
<evidence type="ECO:0000256" key="4">
    <source>
        <dbReference type="ARBA" id="ARBA00022692"/>
    </source>
</evidence>
<dbReference type="SUPFAM" id="SSF49478">
    <property type="entry name" value="Cna protein B-type domain"/>
    <property type="match status" value="1"/>
</dbReference>
<dbReference type="PROSITE" id="PS52016">
    <property type="entry name" value="TONB_DEPENDENT_REC_3"/>
    <property type="match status" value="1"/>
</dbReference>
<dbReference type="Pfam" id="PF13620">
    <property type="entry name" value="CarboxypepD_reg"/>
    <property type="match status" value="1"/>
</dbReference>
<dbReference type="GO" id="GO:0009279">
    <property type="term" value="C:cell outer membrane"/>
    <property type="evidence" value="ECO:0007669"/>
    <property type="project" value="UniProtKB-SubCell"/>
</dbReference>
<dbReference type="InterPro" id="IPR037066">
    <property type="entry name" value="Plug_dom_sf"/>
</dbReference>
<organism evidence="15 16">
    <name type="scientific">Dyella soli</name>
    <dbReference type="NCBI Taxonomy" id="522319"/>
    <lineage>
        <taxon>Bacteria</taxon>
        <taxon>Pseudomonadati</taxon>
        <taxon>Pseudomonadota</taxon>
        <taxon>Gammaproteobacteria</taxon>
        <taxon>Lysobacterales</taxon>
        <taxon>Rhodanobacteraceae</taxon>
        <taxon>Dyella</taxon>
    </lineage>
</organism>
<evidence type="ECO:0000256" key="10">
    <source>
        <dbReference type="PROSITE-ProRule" id="PRU10144"/>
    </source>
</evidence>
<feature type="signal peptide" evidence="12">
    <location>
        <begin position="1"/>
        <end position="37"/>
    </location>
</feature>
<dbReference type="Gene3D" id="2.170.130.10">
    <property type="entry name" value="TonB-dependent receptor, plug domain"/>
    <property type="match status" value="1"/>
</dbReference>
<comment type="caution">
    <text evidence="15">The sequence shown here is derived from an EMBL/GenBank/DDBJ whole genome shotgun (WGS) entry which is preliminary data.</text>
</comment>
<evidence type="ECO:0000313" key="16">
    <source>
        <dbReference type="Proteomes" id="UP000291822"/>
    </source>
</evidence>
<dbReference type="Pfam" id="PF00593">
    <property type="entry name" value="TonB_dep_Rec_b-barrel"/>
    <property type="match status" value="1"/>
</dbReference>
<evidence type="ECO:0000313" key="15">
    <source>
        <dbReference type="EMBL" id="TCI12221.1"/>
    </source>
</evidence>